<keyword evidence="5 26" id="KW-0812">Transmembrane</keyword>
<comment type="catalytic activity">
    <reaction evidence="14">
        <text>L-alpha-aminoacyl-L-lysine(out) = L-alpha-aminoacyl-L-lysine(in)</text>
        <dbReference type="Rhea" id="RHEA:79383"/>
        <dbReference type="ChEBI" id="CHEBI:229966"/>
    </reaction>
</comment>
<keyword evidence="6 26" id="KW-1133">Transmembrane helix</keyword>
<dbReference type="InterPro" id="IPR036259">
    <property type="entry name" value="MFS_trans_sf"/>
</dbReference>
<evidence type="ECO:0000256" key="11">
    <source>
        <dbReference type="ARBA" id="ARBA00044881"/>
    </source>
</evidence>
<evidence type="ECO:0000259" key="27">
    <source>
        <dbReference type="PROSITE" id="PS50850"/>
    </source>
</evidence>
<evidence type="ECO:0000256" key="23">
    <source>
        <dbReference type="ARBA" id="ARBA00045018"/>
    </source>
</evidence>
<dbReference type="AlphaFoldDB" id="A0A1I2QQB1"/>
<dbReference type="PROSITE" id="PS50850">
    <property type="entry name" value="MFS"/>
    <property type="match status" value="1"/>
</dbReference>
<name>A0A1I2QQB1_9CORY</name>
<evidence type="ECO:0000256" key="14">
    <source>
        <dbReference type="ARBA" id="ARBA00044893"/>
    </source>
</evidence>
<evidence type="ECO:0000256" key="2">
    <source>
        <dbReference type="ARBA" id="ARBA00004651"/>
    </source>
</evidence>
<comment type="function">
    <text evidence="24">Lysosomal dipeptide uniporter that selectively exports lysine, arginine or histidine-containing dipeptides with a net positive charge from the lysosome lumen into the cytosol. Could play a role in a specific type of protein O-glycosylation indirectly regulating macrophages migration and tissue invasion. Also essential for liver homeostasis.</text>
</comment>
<feature type="transmembrane region" description="Helical" evidence="26">
    <location>
        <begin position="267"/>
        <end position="288"/>
    </location>
</feature>
<evidence type="ECO:0000313" key="28">
    <source>
        <dbReference type="EMBL" id="SFG30524.1"/>
    </source>
</evidence>
<dbReference type="Gene3D" id="1.20.1250.20">
    <property type="entry name" value="MFS general substrate transporter like domains"/>
    <property type="match status" value="2"/>
</dbReference>
<dbReference type="Pfam" id="PF07690">
    <property type="entry name" value="MFS_1"/>
    <property type="match status" value="1"/>
</dbReference>
<organism evidence="28 29">
    <name type="scientific">Corynebacterium spheniscorum</name>
    <dbReference type="NCBI Taxonomy" id="185761"/>
    <lineage>
        <taxon>Bacteria</taxon>
        <taxon>Bacillati</taxon>
        <taxon>Actinomycetota</taxon>
        <taxon>Actinomycetes</taxon>
        <taxon>Mycobacteriales</taxon>
        <taxon>Corynebacteriaceae</taxon>
        <taxon>Corynebacterium</taxon>
    </lineage>
</organism>
<gene>
    <name evidence="28" type="ORF">SAMN05660282_00570</name>
</gene>
<evidence type="ECO:0000256" key="19">
    <source>
        <dbReference type="ARBA" id="ARBA00044912"/>
    </source>
</evidence>
<evidence type="ECO:0000256" key="4">
    <source>
        <dbReference type="ARBA" id="ARBA00022448"/>
    </source>
</evidence>
<comment type="subunit">
    <text evidence="25">Homodimer. Interacts with lysosomal protein GLMP (via lumenal domain); the interaction starts while both proteins are still in the endoplasmic reticulum and is required for stabilization of MFSD1 in lysosomes but has no direct effect on its targeting to lysosomes or transporter activity.</text>
</comment>
<feature type="domain" description="Major facilitator superfamily (MFS) profile" evidence="27">
    <location>
        <begin position="20"/>
        <end position="427"/>
    </location>
</feature>
<comment type="catalytic activity">
    <reaction evidence="20">
        <text>L-alanyl-L-lysine(out) = L-alanyl-L-lysine(in)</text>
        <dbReference type="Rhea" id="RHEA:79415"/>
        <dbReference type="ChEBI" id="CHEBI:192470"/>
    </reaction>
</comment>
<evidence type="ECO:0000256" key="24">
    <source>
        <dbReference type="ARBA" id="ARBA00045709"/>
    </source>
</evidence>
<sequence length="455" mass="49236">MASSYTPDARIRVTRRALIVWLSALLVYIVAILGRTSFGVAGVEAIERFHVDASRIAVFTAVQVGVYALAQIPTGMLIDRFGPRALLVVGAVVMACGQVVLGLSDSYAIAIMARVFIGAGDATAFLSAMRILPFWFPLRRTPLFTQLTGGLGQIGQFLSAVPFLHLLELRGWTIAFCSIGALGLLVALTAAIAVADSPDEPARSAADRKTKARKPRPPVRKVLAEVGTSAVCWQGFFIHYINMVPQVVFTMLWGVPLMTLGMGLSPAQAGLVLSLNTVAVVCAGPLHGIISARLGAKRDLFALFCTISIAVAWIIFMLPETPRGIGAIIIVNLIVGSLTSASNYGFDYVRERMDRGVVATGTGLANMGGFVSGMVAAQAVGIVLDHHATGINYTWMDFRYAWWAWLSVWFLGVVGLLISRRWSARQWEAQQVEKNKPGREGQAYPVRYVEESKEH</sequence>
<dbReference type="EMBL" id="FOPJ01000002">
    <property type="protein sequence ID" value="SFG30524.1"/>
    <property type="molecule type" value="Genomic_DNA"/>
</dbReference>
<keyword evidence="29" id="KW-1185">Reference proteome</keyword>
<feature type="transmembrane region" description="Helical" evidence="26">
    <location>
        <begin position="400"/>
        <end position="418"/>
    </location>
</feature>
<evidence type="ECO:0000256" key="9">
    <source>
        <dbReference type="ARBA" id="ARBA00044876"/>
    </source>
</evidence>
<comment type="catalytic activity">
    <reaction evidence="10">
        <text>L-histidyl-glycine(out) = L-histidyl-glycine(in)</text>
        <dbReference type="Rhea" id="RHEA:79395"/>
        <dbReference type="ChEBI" id="CHEBI:229957"/>
    </reaction>
</comment>
<evidence type="ECO:0000313" key="29">
    <source>
        <dbReference type="Proteomes" id="UP000199065"/>
    </source>
</evidence>
<evidence type="ECO:0000256" key="6">
    <source>
        <dbReference type="ARBA" id="ARBA00022989"/>
    </source>
</evidence>
<dbReference type="STRING" id="185761.SAMN05660282_00570"/>
<feature type="transmembrane region" description="Helical" evidence="26">
    <location>
        <begin position="18"/>
        <end position="36"/>
    </location>
</feature>
<dbReference type="GO" id="GO:0005886">
    <property type="term" value="C:plasma membrane"/>
    <property type="evidence" value="ECO:0007669"/>
    <property type="project" value="UniProtKB-SubCell"/>
</dbReference>
<comment type="catalytic activity">
    <reaction evidence="12">
        <text>L-alpha-aminoacyl-L-histidine(out) = L-alpha-aminoacyl-L-histidine(in)</text>
        <dbReference type="Rhea" id="RHEA:79375"/>
        <dbReference type="ChEBI" id="CHEBI:229967"/>
    </reaction>
</comment>
<evidence type="ECO:0000256" key="25">
    <source>
        <dbReference type="ARBA" id="ARBA00046376"/>
    </source>
</evidence>
<dbReference type="InterPro" id="IPR020846">
    <property type="entry name" value="MFS_dom"/>
</dbReference>
<comment type="catalytic activity">
    <reaction evidence="19">
        <text>L-histidyl-L-alpha-amino acid(out) = L-histidyl-L-alpha-amino acid(in)</text>
        <dbReference type="Rhea" id="RHEA:79379"/>
        <dbReference type="ChEBI" id="CHEBI:229964"/>
    </reaction>
</comment>
<feature type="transmembrane region" description="Helical" evidence="26">
    <location>
        <begin position="85"/>
        <end position="103"/>
    </location>
</feature>
<comment type="catalytic activity">
    <reaction evidence="15">
        <text>L-aspartyl-L-lysine(out) = L-aspartyl-L-lysine(in)</text>
        <dbReference type="Rhea" id="RHEA:79411"/>
        <dbReference type="ChEBI" id="CHEBI:229953"/>
    </reaction>
</comment>
<evidence type="ECO:0000256" key="16">
    <source>
        <dbReference type="ARBA" id="ARBA00044899"/>
    </source>
</evidence>
<dbReference type="GO" id="GO:0022857">
    <property type="term" value="F:transmembrane transporter activity"/>
    <property type="evidence" value="ECO:0007669"/>
    <property type="project" value="InterPro"/>
</dbReference>
<comment type="catalytic activity">
    <reaction evidence="18">
        <text>L-arginyl-glycine(out) = L-arginyl-glycine(in)</text>
        <dbReference type="Rhea" id="RHEA:79391"/>
        <dbReference type="ChEBI" id="CHEBI:229955"/>
    </reaction>
</comment>
<dbReference type="PANTHER" id="PTHR23512">
    <property type="entry name" value="MAJOR FACILITATOR SUPERFAMILY DOMAIN-CONTAINING PROTEIN 1"/>
    <property type="match status" value="1"/>
</dbReference>
<dbReference type="InterPro" id="IPR052187">
    <property type="entry name" value="MFSD1"/>
</dbReference>
<protein>
    <recommendedName>
        <fullName evidence="22">Lysosomal dipeptide transporter MFSD1</fullName>
    </recommendedName>
    <alternativeName>
        <fullName evidence="23">Major facilitator superfamily domain-containing protein 1</fullName>
    </alternativeName>
</protein>
<evidence type="ECO:0000256" key="1">
    <source>
        <dbReference type="ARBA" id="ARBA00004155"/>
    </source>
</evidence>
<feature type="transmembrane region" description="Helical" evidence="26">
    <location>
        <begin position="172"/>
        <end position="195"/>
    </location>
</feature>
<dbReference type="RefSeq" id="WP_092284260.1">
    <property type="nucleotide sequence ID" value="NZ_FOPJ01000002.1"/>
</dbReference>
<dbReference type="InterPro" id="IPR011701">
    <property type="entry name" value="MFS"/>
</dbReference>
<evidence type="ECO:0000256" key="22">
    <source>
        <dbReference type="ARBA" id="ARBA00044985"/>
    </source>
</evidence>
<comment type="subcellular location">
    <subcellularLocation>
        <location evidence="2">Cell membrane</location>
        <topology evidence="2">Multi-pass membrane protein</topology>
    </subcellularLocation>
    <subcellularLocation>
        <location evidence="1">Lysosome membrane</location>
        <topology evidence="1">Multi-pass membrane protein</topology>
    </subcellularLocation>
</comment>
<evidence type="ECO:0000256" key="18">
    <source>
        <dbReference type="ARBA" id="ARBA00044903"/>
    </source>
</evidence>
<keyword evidence="8" id="KW-0458">Lysosome</keyword>
<accession>A0A1I2QQB1</accession>
<comment type="similarity">
    <text evidence="3">Belongs to the major facilitator superfamily.</text>
</comment>
<comment type="catalytic activity">
    <reaction evidence="13">
        <text>L-lysyl-L-alpha-amino acid(out) = L-lysyl-L-alpha-amino acid(in)</text>
        <dbReference type="Rhea" id="RHEA:79387"/>
        <dbReference type="ChEBI" id="CHEBI:229965"/>
    </reaction>
</comment>
<comment type="catalytic activity">
    <reaction evidence="16">
        <text>L-arginyl-L-alpha-amino acid(out) = L-arginyl-L-alpha-amino acid(in)</text>
        <dbReference type="Rhea" id="RHEA:79371"/>
        <dbReference type="ChEBI" id="CHEBI:84315"/>
    </reaction>
</comment>
<dbReference type="Proteomes" id="UP000199065">
    <property type="component" value="Unassembled WGS sequence"/>
</dbReference>
<evidence type="ECO:0000256" key="15">
    <source>
        <dbReference type="ARBA" id="ARBA00044898"/>
    </source>
</evidence>
<dbReference type="GO" id="GO:0005765">
    <property type="term" value="C:lysosomal membrane"/>
    <property type="evidence" value="ECO:0007669"/>
    <property type="project" value="UniProtKB-SubCell"/>
</dbReference>
<evidence type="ECO:0000256" key="3">
    <source>
        <dbReference type="ARBA" id="ARBA00008335"/>
    </source>
</evidence>
<evidence type="ECO:0000256" key="8">
    <source>
        <dbReference type="ARBA" id="ARBA00023228"/>
    </source>
</evidence>
<evidence type="ECO:0000256" key="12">
    <source>
        <dbReference type="ARBA" id="ARBA00044884"/>
    </source>
</evidence>
<comment type="catalytic activity">
    <reaction evidence="17">
        <text>L-lysyl-L-lysine(out) = L-lysyl-L-lysine(in)</text>
        <dbReference type="Rhea" id="RHEA:79403"/>
        <dbReference type="ChEBI" id="CHEBI:229956"/>
    </reaction>
</comment>
<evidence type="ECO:0000256" key="26">
    <source>
        <dbReference type="SAM" id="Phobius"/>
    </source>
</evidence>
<evidence type="ECO:0000256" key="7">
    <source>
        <dbReference type="ARBA" id="ARBA00023136"/>
    </source>
</evidence>
<comment type="catalytic activity">
    <reaction evidence="21">
        <text>L-lysyl-glycine(out) = L-lysyl-glycine(in)</text>
        <dbReference type="Rhea" id="RHEA:79407"/>
        <dbReference type="ChEBI" id="CHEBI:191202"/>
    </reaction>
</comment>
<feature type="transmembrane region" description="Helical" evidence="26">
    <location>
        <begin position="300"/>
        <end position="318"/>
    </location>
</feature>
<evidence type="ECO:0000256" key="17">
    <source>
        <dbReference type="ARBA" id="ARBA00044900"/>
    </source>
</evidence>
<evidence type="ECO:0000256" key="21">
    <source>
        <dbReference type="ARBA" id="ARBA00044924"/>
    </source>
</evidence>
<dbReference type="CDD" id="cd06174">
    <property type="entry name" value="MFS"/>
    <property type="match status" value="1"/>
</dbReference>
<feature type="transmembrane region" description="Helical" evidence="26">
    <location>
        <begin position="56"/>
        <end position="78"/>
    </location>
</feature>
<evidence type="ECO:0000256" key="20">
    <source>
        <dbReference type="ARBA" id="ARBA00044919"/>
    </source>
</evidence>
<keyword evidence="4" id="KW-0813">Transport</keyword>
<dbReference type="SUPFAM" id="SSF103473">
    <property type="entry name" value="MFS general substrate transporter"/>
    <property type="match status" value="1"/>
</dbReference>
<comment type="catalytic activity">
    <reaction evidence="9">
        <text>L-lysyl-L-alanine(out) = L-lysyl-L-alanine(in)</text>
        <dbReference type="Rhea" id="RHEA:79399"/>
        <dbReference type="ChEBI" id="CHEBI:229954"/>
    </reaction>
</comment>
<dbReference type="OrthoDB" id="4332123at2"/>
<dbReference type="PANTHER" id="PTHR23512:SF3">
    <property type="entry name" value="MAJOR FACILITATOR SUPERFAMILY DOMAIN-CONTAINING PROTEIN 1"/>
    <property type="match status" value="1"/>
</dbReference>
<reference evidence="28 29" key="1">
    <citation type="submission" date="2016-10" db="EMBL/GenBank/DDBJ databases">
        <authorList>
            <person name="de Groot N.N."/>
        </authorList>
    </citation>
    <scope>NUCLEOTIDE SEQUENCE [LARGE SCALE GENOMIC DNA]</scope>
    <source>
        <strain>J11</strain>
        <strain evidence="29">PG 39</strain>
    </source>
</reference>
<feature type="transmembrane region" description="Helical" evidence="26">
    <location>
        <begin position="324"/>
        <end position="346"/>
    </location>
</feature>
<comment type="catalytic activity">
    <reaction evidence="11">
        <text>L-alpha-aminoacyl-L-arginine(out) = L-alpha-aminoacyl-L-arginine(in)</text>
        <dbReference type="Rhea" id="RHEA:79367"/>
        <dbReference type="ChEBI" id="CHEBI:229968"/>
    </reaction>
</comment>
<proteinExistence type="inferred from homology"/>
<evidence type="ECO:0000256" key="5">
    <source>
        <dbReference type="ARBA" id="ARBA00022692"/>
    </source>
</evidence>
<evidence type="ECO:0000256" key="10">
    <source>
        <dbReference type="ARBA" id="ARBA00044878"/>
    </source>
</evidence>
<feature type="transmembrane region" description="Helical" evidence="26">
    <location>
        <begin position="358"/>
        <end position="380"/>
    </location>
</feature>
<evidence type="ECO:0000256" key="13">
    <source>
        <dbReference type="ARBA" id="ARBA00044891"/>
    </source>
</evidence>
<keyword evidence="7 26" id="KW-0472">Membrane</keyword>